<organism evidence="2 3">
    <name type="scientific">Vallitalea guaymasensis</name>
    <dbReference type="NCBI Taxonomy" id="1185412"/>
    <lineage>
        <taxon>Bacteria</taxon>
        <taxon>Bacillati</taxon>
        <taxon>Bacillota</taxon>
        <taxon>Clostridia</taxon>
        <taxon>Lachnospirales</taxon>
        <taxon>Vallitaleaceae</taxon>
        <taxon>Vallitalea</taxon>
    </lineage>
</organism>
<protein>
    <submittedName>
        <fullName evidence="2">DUF3160 domain-containing protein</fullName>
    </submittedName>
</protein>
<accession>A0A8J8SET0</accession>
<proteinExistence type="predicted"/>
<dbReference type="SMART" id="SM01325">
    <property type="entry name" value="DUF3160"/>
    <property type="match status" value="1"/>
</dbReference>
<dbReference type="AlphaFoldDB" id="A0A8J8SET0"/>
<evidence type="ECO:0000256" key="1">
    <source>
        <dbReference type="SAM" id="MobiDB-lite"/>
    </source>
</evidence>
<evidence type="ECO:0000313" key="2">
    <source>
        <dbReference type="EMBL" id="QUH31870.1"/>
    </source>
</evidence>
<gene>
    <name evidence="2" type="ORF">HYG85_00005</name>
</gene>
<dbReference type="InterPro" id="IPR022601">
    <property type="entry name" value="DUF3160"/>
</dbReference>
<sequence length="785" mass="90500">MKYKNIIFRCIGISMIIVVLLSGCKNKPEEVAKSGITEDETTNPSDINKTDDNDSILQAESTTTPEDQDVKKGINNNTNYNLVWQDKNEITPIDIPYILPEVNYKVPNYTIKADLSNIKNMDSFSGFTNEQLNKIVDNGFVVLPSNSNNAFLKMNTIYEVNEYKGIPNFVTVDSVMHVYHNFFNSSLKILERDRLYDELIKLTNSMLEKTVYLYNDNSYEPIKEDLKFNVIFFAVAKKLLTNEYGALPEELKVIADEEVANILKADGYKKSALLAPRDIDYSQYKVRGHYTNDDKLESYFRAMMWYGQIALPLTEVVNEKEVLCEDETVKALIMTYTAFMQSNNDNDLKSWDKIYMPTNFYVGQSDDLNLFQYKDLILNVFGEKVNLNDFRNEKYYDKLLEEAKKMPDPGIKNKITLQNVHVGKQFRFMGQRYTFDGEILQELMEPYKRPVPSGLDVAAVLGSKRAKTLLDKYYEPQKPWPEYENKFKAMKEKISKVDDKDWKSNMYNGWLDTISSIQKPFENINGAPMFMKNKAWTDKSISSALGSYAELKHDTILYVKQPVAECGGADFIYHHYVEPNIEVYSKLLWLTEYSSTNLKERGLLSQEFEQISIKIIELLELLRDCSIKELNNEILSKDIKCKLNTIGGKIDSINYAILNQTGGNELSCSAIIADIATVENSCLEIGTELPNEIYVVIKDGEELYLSRGSVYGYHEFLSDTRLTDDEWQEKLGIIKEQYGEDSIDFYMFNTGEPSPSLPKQPEWVYSFKSKEKNNVECKQQEVNWE</sequence>
<evidence type="ECO:0000313" key="3">
    <source>
        <dbReference type="Proteomes" id="UP000677305"/>
    </source>
</evidence>
<dbReference type="Proteomes" id="UP000677305">
    <property type="component" value="Chromosome"/>
</dbReference>
<reference evidence="2 3" key="1">
    <citation type="submission" date="2020-07" db="EMBL/GenBank/DDBJ databases">
        <title>Vallitalea guaymasensis genome.</title>
        <authorList>
            <person name="Postec A."/>
        </authorList>
    </citation>
    <scope>NUCLEOTIDE SEQUENCE [LARGE SCALE GENOMIC DNA]</scope>
    <source>
        <strain evidence="2 3">Ra1766G1</strain>
    </source>
</reference>
<dbReference type="RefSeq" id="WP_212691784.1">
    <property type="nucleotide sequence ID" value="NZ_CP058561.1"/>
</dbReference>
<name>A0A8J8SET0_9FIRM</name>
<dbReference type="EMBL" id="CP058561">
    <property type="protein sequence ID" value="QUH31870.1"/>
    <property type="molecule type" value="Genomic_DNA"/>
</dbReference>
<keyword evidence="3" id="KW-1185">Reference proteome</keyword>
<dbReference type="KEGG" id="vgu:HYG85_00005"/>
<dbReference type="Pfam" id="PF11369">
    <property type="entry name" value="DUF3160"/>
    <property type="match status" value="1"/>
</dbReference>
<dbReference type="PROSITE" id="PS51257">
    <property type="entry name" value="PROKAR_LIPOPROTEIN"/>
    <property type="match status" value="1"/>
</dbReference>
<feature type="region of interest" description="Disordered" evidence="1">
    <location>
        <begin position="31"/>
        <end position="54"/>
    </location>
</feature>